<sequence>MSQLEAIIIKTPPKPRFSPLIDQLMKMDPDLEKVIKKYSDDKDTQIIITMRSETEYILELLRDGRFEDAMKARYRMLFCAEVERQKLAAYETTTRQQLIARFITVSQDIVDLSNLIAEMYPRHGVRDGSRYSPEAVVEALKHKTNLDIHNRTGQLWYIDCLKREVLKGNRAALDRMKVIESRRDSWENFLTGFIPRPYLQKQPSTGTDLDAIPEVPRPENLVKENEDPRFSMTPTASTSGKAEISKETLPGVETEAQSSASPKREGSFGKRTVSNFQNRWRKLQTKFGTPSSGSGEKNATSGEKSTDAV</sequence>
<name>A0AAV9W533_9PEZI</name>
<reference evidence="2 3" key="1">
    <citation type="submission" date="2023-08" db="EMBL/GenBank/DDBJ databases">
        <authorList>
            <person name="Palmer J.M."/>
        </authorList>
    </citation>
    <scope>NUCLEOTIDE SEQUENCE [LARGE SCALE GENOMIC DNA]</scope>
    <source>
        <strain evidence="2 3">TWF481</strain>
    </source>
</reference>
<feature type="compositionally biased region" description="Basic and acidic residues" evidence="1">
    <location>
        <begin position="216"/>
        <end position="229"/>
    </location>
</feature>
<evidence type="ECO:0000313" key="3">
    <source>
        <dbReference type="Proteomes" id="UP001370758"/>
    </source>
</evidence>
<evidence type="ECO:0000313" key="2">
    <source>
        <dbReference type="EMBL" id="KAK6502056.1"/>
    </source>
</evidence>
<keyword evidence="3" id="KW-1185">Reference proteome</keyword>
<accession>A0AAV9W533</accession>
<feature type="compositionally biased region" description="Polar residues" evidence="1">
    <location>
        <begin position="286"/>
        <end position="303"/>
    </location>
</feature>
<comment type="caution">
    <text evidence="2">The sequence shown here is derived from an EMBL/GenBank/DDBJ whole genome shotgun (WGS) entry which is preliminary data.</text>
</comment>
<dbReference type="Proteomes" id="UP001370758">
    <property type="component" value="Unassembled WGS sequence"/>
</dbReference>
<protein>
    <submittedName>
        <fullName evidence="2">Uncharacterized protein</fullName>
    </submittedName>
</protein>
<proteinExistence type="predicted"/>
<gene>
    <name evidence="2" type="ORF">TWF481_009869</name>
</gene>
<dbReference type="EMBL" id="JAVHJL010000006">
    <property type="protein sequence ID" value="KAK6502056.1"/>
    <property type="molecule type" value="Genomic_DNA"/>
</dbReference>
<organism evidence="2 3">
    <name type="scientific">Arthrobotrys musiformis</name>
    <dbReference type="NCBI Taxonomy" id="47236"/>
    <lineage>
        <taxon>Eukaryota</taxon>
        <taxon>Fungi</taxon>
        <taxon>Dikarya</taxon>
        <taxon>Ascomycota</taxon>
        <taxon>Pezizomycotina</taxon>
        <taxon>Orbiliomycetes</taxon>
        <taxon>Orbiliales</taxon>
        <taxon>Orbiliaceae</taxon>
        <taxon>Arthrobotrys</taxon>
    </lineage>
</organism>
<evidence type="ECO:0000256" key="1">
    <source>
        <dbReference type="SAM" id="MobiDB-lite"/>
    </source>
</evidence>
<dbReference type="AlphaFoldDB" id="A0AAV9W533"/>
<feature type="region of interest" description="Disordered" evidence="1">
    <location>
        <begin position="200"/>
        <end position="309"/>
    </location>
</feature>